<keyword evidence="11" id="KW-1185">Reference proteome</keyword>
<dbReference type="GO" id="GO:0140359">
    <property type="term" value="F:ABC-type transporter activity"/>
    <property type="evidence" value="ECO:0007669"/>
    <property type="project" value="InterPro"/>
</dbReference>
<accession>A0A0L0DMW4</accession>
<evidence type="ECO:0000256" key="2">
    <source>
        <dbReference type="ARBA" id="ARBA00008575"/>
    </source>
</evidence>
<dbReference type="GO" id="GO:0005778">
    <property type="term" value="C:peroxisomal membrane"/>
    <property type="evidence" value="ECO:0007669"/>
    <property type="project" value="UniProtKB-SubCell"/>
</dbReference>
<organism evidence="10 11">
    <name type="scientific">Thecamonas trahens ATCC 50062</name>
    <dbReference type="NCBI Taxonomy" id="461836"/>
    <lineage>
        <taxon>Eukaryota</taxon>
        <taxon>Apusozoa</taxon>
        <taxon>Apusomonadida</taxon>
        <taxon>Apusomonadidae</taxon>
        <taxon>Thecamonas</taxon>
    </lineage>
</organism>
<dbReference type="Pfam" id="PF06472">
    <property type="entry name" value="ABC_membrane_2"/>
    <property type="match status" value="1"/>
</dbReference>
<dbReference type="InterPro" id="IPR017871">
    <property type="entry name" value="ABC_transporter-like_CS"/>
</dbReference>
<comment type="similarity">
    <text evidence="2">Belongs to the ABC transporter superfamily. ABCD family. Peroxisomal fatty acyl CoA transporter (TC 3.A.1.203) subfamily.</text>
</comment>
<keyword evidence="7" id="KW-1133">Transmembrane helix</keyword>
<proteinExistence type="inferred from homology"/>
<comment type="subcellular location">
    <subcellularLocation>
        <location evidence="1">Peroxisome membrane</location>
        <topology evidence="1">Multi-pass membrane protein</topology>
    </subcellularLocation>
</comment>
<dbReference type="GO" id="GO:0005324">
    <property type="term" value="F:long-chain fatty acid transmembrane transporter activity"/>
    <property type="evidence" value="ECO:0007669"/>
    <property type="project" value="TreeGrafter"/>
</dbReference>
<dbReference type="OMA" id="VSERTHY"/>
<dbReference type="GO" id="GO:0042760">
    <property type="term" value="P:very long-chain fatty acid catabolic process"/>
    <property type="evidence" value="ECO:0007669"/>
    <property type="project" value="TreeGrafter"/>
</dbReference>
<dbReference type="PROSITE" id="PS50893">
    <property type="entry name" value="ABC_TRANSPORTER_2"/>
    <property type="match status" value="1"/>
</dbReference>
<evidence type="ECO:0000256" key="5">
    <source>
        <dbReference type="ARBA" id="ARBA00022741"/>
    </source>
</evidence>
<evidence type="ECO:0000256" key="1">
    <source>
        <dbReference type="ARBA" id="ARBA00004585"/>
    </source>
</evidence>
<evidence type="ECO:0000256" key="3">
    <source>
        <dbReference type="ARBA" id="ARBA00022448"/>
    </source>
</evidence>
<dbReference type="CDD" id="cd03223">
    <property type="entry name" value="ABCD_peroxisomal_ALDP"/>
    <property type="match status" value="1"/>
</dbReference>
<dbReference type="GeneID" id="25561108"/>
<dbReference type="PANTHER" id="PTHR11384:SF67">
    <property type="entry name" value="ATP-BINDING CASSETTE SUB-FAMILY D MEMBER 1"/>
    <property type="match status" value="1"/>
</dbReference>
<keyword evidence="4" id="KW-0812">Transmembrane</keyword>
<keyword evidence="5" id="KW-0547">Nucleotide-binding</keyword>
<keyword evidence="3" id="KW-0813">Transport</keyword>
<evidence type="ECO:0000256" key="4">
    <source>
        <dbReference type="ARBA" id="ARBA00022692"/>
    </source>
</evidence>
<dbReference type="InterPro" id="IPR003593">
    <property type="entry name" value="AAA+_ATPase"/>
</dbReference>
<dbReference type="InterPro" id="IPR027417">
    <property type="entry name" value="P-loop_NTPase"/>
</dbReference>
<dbReference type="OrthoDB" id="422637at2759"/>
<dbReference type="SMART" id="SM00382">
    <property type="entry name" value="AAA"/>
    <property type="match status" value="1"/>
</dbReference>
<evidence type="ECO:0000256" key="7">
    <source>
        <dbReference type="ARBA" id="ARBA00022989"/>
    </source>
</evidence>
<dbReference type="InterPro" id="IPR011527">
    <property type="entry name" value="ABC1_TM_dom"/>
</dbReference>
<dbReference type="EMBL" id="GL349437">
    <property type="protein sequence ID" value="KNC53644.1"/>
    <property type="molecule type" value="Genomic_DNA"/>
</dbReference>
<dbReference type="PROSITE" id="PS00211">
    <property type="entry name" value="ABC_TRANSPORTER_1"/>
    <property type="match status" value="1"/>
</dbReference>
<dbReference type="GO" id="GO:0007031">
    <property type="term" value="P:peroxisome organization"/>
    <property type="evidence" value="ECO:0007669"/>
    <property type="project" value="TreeGrafter"/>
</dbReference>
<dbReference type="FunFam" id="3.40.50.300:FF:000636">
    <property type="entry name" value="ATP-binding cassette sub-family D member 3"/>
    <property type="match status" value="1"/>
</dbReference>
<dbReference type="GO" id="GO:0006635">
    <property type="term" value="P:fatty acid beta-oxidation"/>
    <property type="evidence" value="ECO:0007669"/>
    <property type="project" value="TreeGrafter"/>
</dbReference>
<protein>
    <submittedName>
        <fullName evidence="10">ATP-binding cassette sub-family D member 1</fullName>
    </submittedName>
</protein>
<dbReference type="InterPro" id="IPR003439">
    <property type="entry name" value="ABC_transporter-like_ATP-bd"/>
</dbReference>
<feature type="domain" description="ABC transporter" evidence="9">
    <location>
        <begin position="401"/>
        <end position="627"/>
    </location>
</feature>
<evidence type="ECO:0000256" key="8">
    <source>
        <dbReference type="ARBA" id="ARBA00023136"/>
    </source>
</evidence>
<evidence type="ECO:0000313" key="11">
    <source>
        <dbReference type="Proteomes" id="UP000054408"/>
    </source>
</evidence>
<dbReference type="AlphaFoldDB" id="A0A0L0DMW4"/>
<keyword evidence="8" id="KW-0472">Membrane</keyword>
<evidence type="ECO:0000313" key="10">
    <source>
        <dbReference type="EMBL" id="KNC53644.1"/>
    </source>
</evidence>
<name>A0A0L0DMW4_THETB</name>
<dbReference type="STRING" id="461836.A0A0L0DMW4"/>
<dbReference type="GO" id="GO:0005524">
    <property type="term" value="F:ATP binding"/>
    <property type="evidence" value="ECO:0007669"/>
    <property type="project" value="UniProtKB-KW"/>
</dbReference>
<dbReference type="Gene3D" id="3.40.50.300">
    <property type="entry name" value="P-loop containing nucleotide triphosphate hydrolases"/>
    <property type="match status" value="1"/>
</dbReference>
<dbReference type="PANTHER" id="PTHR11384">
    <property type="entry name" value="ATP-BINDING CASSETTE, SUB-FAMILY D MEMBER"/>
    <property type="match status" value="1"/>
</dbReference>
<dbReference type="GO" id="GO:0015910">
    <property type="term" value="P:long-chain fatty acid import into peroxisome"/>
    <property type="evidence" value="ECO:0007669"/>
    <property type="project" value="TreeGrafter"/>
</dbReference>
<dbReference type="RefSeq" id="XP_013761961.1">
    <property type="nucleotide sequence ID" value="XM_013906507.1"/>
</dbReference>
<evidence type="ECO:0000256" key="6">
    <source>
        <dbReference type="ARBA" id="ARBA00022840"/>
    </source>
</evidence>
<dbReference type="GO" id="GO:0016887">
    <property type="term" value="F:ATP hydrolysis activity"/>
    <property type="evidence" value="ECO:0007669"/>
    <property type="project" value="InterPro"/>
</dbReference>
<dbReference type="eggNOG" id="KOG0064">
    <property type="taxonomic scope" value="Eukaryota"/>
</dbReference>
<dbReference type="Pfam" id="PF00005">
    <property type="entry name" value="ABC_tran"/>
    <property type="match status" value="1"/>
</dbReference>
<evidence type="ECO:0000259" key="9">
    <source>
        <dbReference type="PROSITE" id="PS50893"/>
    </source>
</evidence>
<reference evidence="10 11" key="1">
    <citation type="submission" date="2010-05" db="EMBL/GenBank/DDBJ databases">
        <title>The Genome Sequence of Thecamonas trahens ATCC 50062.</title>
        <authorList>
            <consortium name="The Broad Institute Genome Sequencing Platform"/>
            <person name="Russ C."/>
            <person name="Cuomo C."/>
            <person name="Shea T."/>
            <person name="Young S.K."/>
            <person name="Zeng Q."/>
            <person name="Koehrsen M."/>
            <person name="Haas B."/>
            <person name="Borodovsky M."/>
            <person name="Guigo R."/>
            <person name="Alvarado L."/>
            <person name="Berlin A."/>
            <person name="Bochicchio J."/>
            <person name="Borenstein D."/>
            <person name="Chapman S."/>
            <person name="Chen Z."/>
            <person name="Freedman E."/>
            <person name="Gellesch M."/>
            <person name="Goldberg J."/>
            <person name="Griggs A."/>
            <person name="Gujja S."/>
            <person name="Heilman E."/>
            <person name="Heiman D."/>
            <person name="Hepburn T."/>
            <person name="Howarth C."/>
            <person name="Jen D."/>
            <person name="Larson L."/>
            <person name="Mehta T."/>
            <person name="Park D."/>
            <person name="Pearson M."/>
            <person name="Roberts A."/>
            <person name="Saif S."/>
            <person name="Shenoy N."/>
            <person name="Sisk P."/>
            <person name="Stolte C."/>
            <person name="Sykes S."/>
            <person name="Thomson T."/>
            <person name="Walk T."/>
            <person name="White J."/>
            <person name="Yandava C."/>
            <person name="Burger G."/>
            <person name="Gray M.W."/>
            <person name="Holland P.W.H."/>
            <person name="King N."/>
            <person name="Lang F.B.F."/>
            <person name="Roger A.J."/>
            <person name="Ruiz-Trillo I."/>
            <person name="Lander E."/>
            <person name="Nusbaum C."/>
        </authorList>
    </citation>
    <scope>NUCLEOTIDE SEQUENCE [LARGE SCALE GENOMIC DNA]</scope>
    <source>
        <strain evidence="10 11">ATCC 50062</strain>
    </source>
</reference>
<sequence>MTTETTGTVRTMETTGGMGEVDRRFLGELWALAKVAVPSVGSKQALLLMAHTAALGARTLLSIRVAQQDAALVRNIVSGRKRQFFLELAKWLALAVPATGCNALIKYLEDSVALAFRSRLVAHFYSAYTADETYYRVDNMDTRLDSADQCLTDDIASFCSNLASLWSQISKPLLDLLILSLTLIAHARSRGLKPGFIPAILGFGAMFSTGRILRWASPPFGAMVAKQAALEGALRTAHARLISSAEEIAFQGGHALEASYLLTAYYSLAKHLRFLFKERILYNMLEGFLLKYVWSAVGLLMVAIPSFNADESAVAASGLDPDDVSMRTEGFVFAKKMLQSLADAAQRLLASYKQLKELAGRTARVSHMSKVFSDVADGVYVKGDASEWTDKRGQVEVGEYISFDSVPVVTPTGDVLVRELTFAIAPGNHLLITGPNGCGKSSLFRILGGLWPCHGGAVVKPAGTQLFYIPQRPYLSLGNLREQIIYPDSVEVMAGKGVSDDDLVELMARLSVDHIVAREGGWGAEQAWDDVLSSGEKQCIAIARLLYHRPKFAILDECSSAVSYEIEEAMYASAKAMGITLLTVTHRSSLWKYHNRILQFDGEGGYVFGPLDAEGRLALRKEKVAIEGQLIDAPRMQQRLDQLDALLAAAT</sequence>
<dbReference type="InterPro" id="IPR050835">
    <property type="entry name" value="ABC_transporter_sub-D"/>
</dbReference>
<dbReference type="Proteomes" id="UP000054408">
    <property type="component" value="Unassembled WGS sequence"/>
</dbReference>
<gene>
    <name evidence="10" type="ORF">AMSG_01354</name>
</gene>
<dbReference type="SUPFAM" id="SSF52540">
    <property type="entry name" value="P-loop containing nucleoside triphosphate hydrolases"/>
    <property type="match status" value="1"/>
</dbReference>
<keyword evidence="6 10" id="KW-0067">ATP-binding</keyword>